<dbReference type="Proteomes" id="UP001606210">
    <property type="component" value="Unassembled WGS sequence"/>
</dbReference>
<keyword evidence="3" id="KW-1185">Reference proteome</keyword>
<feature type="signal peptide" evidence="1">
    <location>
        <begin position="1"/>
        <end position="21"/>
    </location>
</feature>
<sequence length="409" mass="44787">MSAWRWISASCLFLAGLPATAGELEFSGFGTLSAYRGDDATAAVRPRRFVVESSRNGDWRWDGDSVLGAQVRWLINDSVQAVWQLQAADEVDRRWQPRTEWLYLGWTMSPAWSLRVGRQPQPLQQHSETRSVGLARVTVRPVSTVYELISNTPVDGATLSWNGDVAGGSLLVDLAWGRLDLRTNSGRAVGRSLYSLAARWQVGPATLRAGFSRGGLDLLNSPLEALGASLRQPGGPCLNCAAVFDDRLKTQGIVVDRLTVGQTLAWGPWTLDMEVLRRNSNSVVTPSADGWYALLSHRWGALTPFAAVGGTRYREAPLGLQVAAGTPPNAAGGITALDSRLQARHDRQIALLGLRWDVHERAALKLQAEHWRSTRDTRTPRSDEIVLLEGSAGWDGRVNLLSVSLDFVF</sequence>
<gene>
    <name evidence="2" type="ORF">ACG00Y_03855</name>
</gene>
<dbReference type="RefSeq" id="WP_394476122.1">
    <property type="nucleotide sequence ID" value="NZ_JBIGHV010000001.1"/>
</dbReference>
<protein>
    <recommendedName>
        <fullName evidence="4">Porin</fullName>
    </recommendedName>
</protein>
<evidence type="ECO:0000313" key="2">
    <source>
        <dbReference type="EMBL" id="MFG6429029.1"/>
    </source>
</evidence>
<dbReference type="Gene3D" id="2.40.160.10">
    <property type="entry name" value="Porin"/>
    <property type="match status" value="1"/>
</dbReference>
<keyword evidence="1" id="KW-0732">Signal</keyword>
<comment type="caution">
    <text evidence="2">The sequence shown here is derived from an EMBL/GenBank/DDBJ whole genome shotgun (WGS) entry which is preliminary data.</text>
</comment>
<evidence type="ECO:0000256" key="1">
    <source>
        <dbReference type="SAM" id="SignalP"/>
    </source>
</evidence>
<evidence type="ECO:0008006" key="4">
    <source>
        <dbReference type="Google" id="ProtNLM"/>
    </source>
</evidence>
<evidence type="ECO:0000313" key="3">
    <source>
        <dbReference type="Proteomes" id="UP001606210"/>
    </source>
</evidence>
<dbReference type="SUPFAM" id="SSF56935">
    <property type="entry name" value="Porins"/>
    <property type="match status" value="1"/>
</dbReference>
<accession>A0ABW7EXL9</accession>
<dbReference type="EMBL" id="JBIGHV010000001">
    <property type="protein sequence ID" value="MFG6429029.1"/>
    <property type="molecule type" value="Genomic_DNA"/>
</dbReference>
<feature type="chain" id="PRO_5045183891" description="Porin" evidence="1">
    <location>
        <begin position="22"/>
        <end position="409"/>
    </location>
</feature>
<reference evidence="2 3" key="1">
    <citation type="submission" date="2024-08" db="EMBL/GenBank/DDBJ databases">
        <authorList>
            <person name="Lu H."/>
        </authorList>
    </citation>
    <scope>NUCLEOTIDE SEQUENCE [LARGE SCALE GENOMIC DNA]</scope>
    <source>
        <strain evidence="2 3">LYH14W</strain>
    </source>
</reference>
<dbReference type="InterPro" id="IPR023614">
    <property type="entry name" value="Porin_dom_sf"/>
</dbReference>
<organism evidence="2 3">
    <name type="scientific">Pelomonas parva</name>
    <dbReference type="NCBI Taxonomy" id="3299032"/>
    <lineage>
        <taxon>Bacteria</taxon>
        <taxon>Pseudomonadati</taxon>
        <taxon>Pseudomonadota</taxon>
        <taxon>Betaproteobacteria</taxon>
        <taxon>Burkholderiales</taxon>
        <taxon>Sphaerotilaceae</taxon>
        <taxon>Roseateles</taxon>
    </lineage>
</organism>
<name>A0ABW7EXL9_9BURK</name>
<proteinExistence type="predicted"/>